<comment type="subcellular location">
    <subcellularLocation>
        <location evidence="1">Cell membrane</location>
        <topology evidence="1">Multi-pass membrane protein</topology>
    </subcellularLocation>
</comment>
<organism evidence="8 9">
    <name type="scientific">Gryllotalpicola kribbensis</name>
    <dbReference type="NCBI Taxonomy" id="993084"/>
    <lineage>
        <taxon>Bacteria</taxon>
        <taxon>Bacillati</taxon>
        <taxon>Actinomycetota</taxon>
        <taxon>Actinomycetes</taxon>
        <taxon>Micrococcales</taxon>
        <taxon>Microbacteriaceae</taxon>
        <taxon>Gryllotalpicola</taxon>
    </lineage>
</organism>
<evidence type="ECO:0000256" key="4">
    <source>
        <dbReference type="ARBA" id="ARBA00022692"/>
    </source>
</evidence>
<dbReference type="RefSeq" id="WP_344777824.1">
    <property type="nucleotide sequence ID" value="NZ_BAABBX010000016.1"/>
</dbReference>
<evidence type="ECO:0000313" key="9">
    <source>
        <dbReference type="Proteomes" id="UP001500213"/>
    </source>
</evidence>
<accession>A0ABP8AY63</accession>
<keyword evidence="4 7" id="KW-0812">Transmembrane</keyword>
<protein>
    <submittedName>
        <fullName evidence="8">GlsB/YeaQ/YmgE family stress response membrane protein</fullName>
    </submittedName>
</protein>
<keyword evidence="6 7" id="KW-0472">Membrane</keyword>
<evidence type="ECO:0000256" key="1">
    <source>
        <dbReference type="ARBA" id="ARBA00004651"/>
    </source>
</evidence>
<dbReference type="InterPro" id="IPR007341">
    <property type="entry name" value="Transgly_assoc"/>
</dbReference>
<evidence type="ECO:0000256" key="7">
    <source>
        <dbReference type="SAM" id="Phobius"/>
    </source>
</evidence>
<comment type="similarity">
    <text evidence="2">Belongs to the UPF0410 family.</text>
</comment>
<dbReference type="PANTHER" id="PTHR33884">
    <property type="entry name" value="UPF0410 PROTEIN YMGE"/>
    <property type="match status" value="1"/>
</dbReference>
<evidence type="ECO:0000256" key="3">
    <source>
        <dbReference type="ARBA" id="ARBA00022475"/>
    </source>
</evidence>
<evidence type="ECO:0000313" key="8">
    <source>
        <dbReference type="EMBL" id="GAA4193453.1"/>
    </source>
</evidence>
<sequence>MLGTILWIIIGGIIIGLIAKWIVPSRHDDIPFWLTAICGILGIIVGNWIYAALFHNGQFVGTGGFDWWRHIWQVAVAIVFVIIAASISASVRGGQRRA</sequence>
<reference evidence="9" key="1">
    <citation type="journal article" date="2019" name="Int. J. Syst. Evol. Microbiol.">
        <title>The Global Catalogue of Microorganisms (GCM) 10K type strain sequencing project: providing services to taxonomists for standard genome sequencing and annotation.</title>
        <authorList>
            <consortium name="The Broad Institute Genomics Platform"/>
            <consortium name="The Broad Institute Genome Sequencing Center for Infectious Disease"/>
            <person name="Wu L."/>
            <person name="Ma J."/>
        </authorList>
    </citation>
    <scope>NUCLEOTIDE SEQUENCE [LARGE SCALE GENOMIC DNA]</scope>
    <source>
        <strain evidence="9">JCM 17593</strain>
    </source>
</reference>
<evidence type="ECO:0000256" key="2">
    <source>
        <dbReference type="ARBA" id="ARBA00011006"/>
    </source>
</evidence>
<dbReference type="EMBL" id="BAABBX010000016">
    <property type="protein sequence ID" value="GAA4193453.1"/>
    <property type="molecule type" value="Genomic_DNA"/>
</dbReference>
<feature type="transmembrane region" description="Helical" evidence="7">
    <location>
        <begin position="71"/>
        <end position="91"/>
    </location>
</feature>
<dbReference type="Proteomes" id="UP001500213">
    <property type="component" value="Unassembled WGS sequence"/>
</dbReference>
<name>A0ABP8AY63_9MICO</name>
<evidence type="ECO:0000256" key="5">
    <source>
        <dbReference type="ARBA" id="ARBA00022989"/>
    </source>
</evidence>
<keyword evidence="5 7" id="KW-1133">Transmembrane helix</keyword>
<feature type="transmembrane region" description="Helical" evidence="7">
    <location>
        <begin position="30"/>
        <end position="51"/>
    </location>
</feature>
<comment type="caution">
    <text evidence="8">The sequence shown here is derived from an EMBL/GenBank/DDBJ whole genome shotgun (WGS) entry which is preliminary data.</text>
</comment>
<gene>
    <name evidence="8" type="ORF">GCM10022288_27290</name>
</gene>
<feature type="transmembrane region" description="Helical" evidence="7">
    <location>
        <begin position="6"/>
        <end position="23"/>
    </location>
</feature>
<keyword evidence="9" id="KW-1185">Reference proteome</keyword>
<proteinExistence type="inferred from homology"/>
<keyword evidence="3" id="KW-1003">Cell membrane</keyword>
<dbReference type="PANTHER" id="PTHR33884:SF3">
    <property type="entry name" value="UPF0410 PROTEIN YMGE"/>
    <property type="match status" value="1"/>
</dbReference>
<evidence type="ECO:0000256" key="6">
    <source>
        <dbReference type="ARBA" id="ARBA00023136"/>
    </source>
</evidence>